<feature type="transmembrane region" description="Helical" evidence="1">
    <location>
        <begin position="148"/>
        <end position="172"/>
    </location>
</feature>
<keyword evidence="1" id="KW-1133">Transmembrane helix</keyword>
<gene>
    <name evidence="2" type="ORF">LBRM2904_08.0720</name>
    <name evidence="3" type="ORF">LBRM2904_08.0730</name>
</gene>
<proteinExistence type="predicted"/>
<feature type="transmembrane region" description="Helical" evidence="1">
    <location>
        <begin position="81"/>
        <end position="101"/>
    </location>
</feature>
<dbReference type="Pfam" id="PF07344">
    <property type="entry name" value="Amastin"/>
    <property type="match status" value="1"/>
</dbReference>
<dbReference type="EMBL" id="LS997607">
    <property type="protein sequence ID" value="SYZ63161.1"/>
    <property type="molecule type" value="Genomic_DNA"/>
</dbReference>
<evidence type="ECO:0000313" key="3">
    <source>
        <dbReference type="EMBL" id="SYZ63162.1"/>
    </source>
</evidence>
<evidence type="ECO:0000256" key="1">
    <source>
        <dbReference type="SAM" id="Phobius"/>
    </source>
</evidence>
<evidence type="ECO:0000313" key="4">
    <source>
        <dbReference type="Proteomes" id="UP000319462"/>
    </source>
</evidence>
<dbReference type="PANTHER" id="PTHR33297:SF4">
    <property type="entry name" value="AMASTIN"/>
    <property type="match status" value="1"/>
</dbReference>
<dbReference type="InterPro" id="IPR009944">
    <property type="entry name" value="Amastin"/>
</dbReference>
<feature type="transmembrane region" description="Helical" evidence="1">
    <location>
        <begin position="6"/>
        <end position="27"/>
    </location>
</feature>
<name>A0A3P3YYW3_LEIBR</name>
<dbReference type="PANTHER" id="PTHR33297">
    <property type="entry name" value="AMASTIN-LIKE SURFACE PROTEIN-LIKE PROTEIN-RELATED"/>
    <property type="match status" value="1"/>
</dbReference>
<dbReference type="Proteomes" id="UP000319462">
    <property type="component" value="Chromosome 8"/>
</dbReference>
<keyword evidence="1" id="KW-0812">Transmembrane</keyword>
<keyword evidence="1" id="KW-0472">Membrane</keyword>
<protein>
    <submittedName>
        <fullName evidence="2">Amastin-like_protein</fullName>
    </submittedName>
</protein>
<evidence type="ECO:0000313" key="2">
    <source>
        <dbReference type="EMBL" id="SYZ63161.1"/>
    </source>
</evidence>
<organism evidence="2 4">
    <name type="scientific">Leishmania braziliensis MHOM/BR/75/M2904</name>
    <dbReference type="NCBI Taxonomy" id="420245"/>
    <lineage>
        <taxon>Eukaryota</taxon>
        <taxon>Discoba</taxon>
        <taxon>Euglenozoa</taxon>
        <taxon>Kinetoplastea</taxon>
        <taxon>Metakinetoplastina</taxon>
        <taxon>Trypanosomatida</taxon>
        <taxon>Trypanosomatidae</taxon>
        <taxon>Leishmaniinae</taxon>
        <taxon>Leishmania</taxon>
        <taxon>Leishmania braziliensis species complex</taxon>
    </lineage>
</organism>
<dbReference type="AlphaFoldDB" id="A0A3P3YYW3"/>
<feature type="transmembrane region" description="Helical" evidence="1">
    <location>
        <begin position="107"/>
        <end position="136"/>
    </location>
</feature>
<reference evidence="2 4" key="1">
    <citation type="submission" date="2018-09" db="EMBL/GenBank/DDBJ databases">
        <authorList>
            <person name="Peiro R."/>
            <person name="Begona"/>
            <person name="Cbmso G."/>
            <person name="Lopez M."/>
            <person name="Gonzalez S."/>
        </authorList>
    </citation>
    <scope>NUCLEOTIDE SEQUENCE [LARGE SCALE GENOMIC DNA]</scope>
</reference>
<accession>A0A3P3YYW3</accession>
<dbReference type="EMBL" id="LS997607">
    <property type="protein sequence ID" value="SYZ63162.1"/>
    <property type="molecule type" value="Genomic_DNA"/>
</dbReference>
<sequence length="187" mass="20993">MEFTLALLLYVIVQFIAFLFVLVGTPIDMFRERGFDRFNNSPCVTLWGEKLQCYSVGITTPLEELWMDCPSRRDRFRACQAFAIISICVYGAAAVLGFLLLWGCSCLRWVCLALNVAGIATLGIVWASMVVVYYYVDGRCIDEVLMSVFGSGFVLLVIAWCLDIINIAFLLLPWQAKDPSKGLETSE</sequence>